<dbReference type="GO" id="GO:0016787">
    <property type="term" value="F:hydrolase activity"/>
    <property type="evidence" value="ECO:0007669"/>
    <property type="project" value="UniProtKB-KW"/>
</dbReference>
<evidence type="ECO:0000256" key="8">
    <source>
        <dbReference type="ARBA" id="ARBA00048988"/>
    </source>
</evidence>
<evidence type="ECO:0000259" key="9">
    <source>
        <dbReference type="PROSITE" id="PS51198"/>
    </source>
</evidence>
<proteinExistence type="predicted"/>
<reference evidence="11" key="1">
    <citation type="journal article" date="2014" name="Front. Microbiol.">
        <title>High frequency of phylogenetically diverse reductive dehalogenase-homologous genes in deep subseafloor sedimentary metagenomes.</title>
        <authorList>
            <person name="Kawai M."/>
            <person name="Futagami T."/>
            <person name="Toyoda A."/>
            <person name="Takaki Y."/>
            <person name="Nishi S."/>
            <person name="Hori S."/>
            <person name="Arai W."/>
            <person name="Tsubouchi T."/>
            <person name="Morono Y."/>
            <person name="Uchiyama I."/>
            <person name="Ito T."/>
            <person name="Fujiyama A."/>
            <person name="Inagaki F."/>
            <person name="Takami H."/>
        </authorList>
    </citation>
    <scope>NUCLEOTIDE SEQUENCE</scope>
    <source>
        <strain evidence="11">Expedition CK06-06</strain>
    </source>
</reference>
<dbReference type="CDD" id="cd17932">
    <property type="entry name" value="DEXQc_UvrD"/>
    <property type="match status" value="1"/>
</dbReference>
<dbReference type="InterPro" id="IPR027417">
    <property type="entry name" value="P-loop_NTPase"/>
</dbReference>
<dbReference type="Pfam" id="PF00580">
    <property type="entry name" value="UvrD-helicase"/>
    <property type="match status" value="1"/>
</dbReference>
<dbReference type="GO" id="GO:0005524">
    <property type="term" value="F:ATP binding"/>
    <property type="evidence" value="ECO:0007669"/>
    <property type="project" value="UniProtKB-KW"/>
</dbReference>
<dbReference type="AlphaFoldDB" id="X1JUM8"/>
<evidence type="ECO:0000259" key="10">
    <source>
        <dbReference type="PROSITE" id="PS51217"/>
    </source>
</evidence>
<evidence type="ECO:0000256" key="5">
    <source>
        <dbReference type="ARBA" id="ARBA00023235"/>
    </source>
</evidence>
<dbReference type="SUPFAM" id="SSF52540">
    <property type="entry name" value="P-loop containing nucleoside triphosphate hydrolases"/>
    <property type="match status" value="1"/>
</dbReference>
<dbReference type="PROSITE" id="PS51217">
    <property type="entry name" value="UVRD_HELICASE_CTER"/>
    <property type="match status" value="1"/>
</dbReference>
<dbReference type="GO" id="GO:0043138">
    <property type="term" value="F:3'-5' DNA helicase activity"/>
    <property type="evidence" value="ECO:0007669"/>
    <property type="project" value="UniProtKB-EC"/>
</dbReference>
<dbReference type="InterPro" id="IPR014016">
    <property type="entry name" value="UvrD-like_ATP-bd"/>
</dbReference>
<evidence type="ECO:0000256" key="7">
    <source>
        <dbReference type="ARBA" id="ARBA00034808"/>
    </source>
</evidence>
<evidence type="ECO:0000256" key="4">
    <source>
        <dbReference type="ARBA" id="ARBA00022840"/>
    </source>
</evidence>
<keyword evidence="4" id="KW-0067">ATP-binding</keyword>
<dbReference type="InterPro" id="IPR014017">
    <property type="entry name" value="DNA_helicase_UvrD-like_C"/>
</dbReference>
<dbReference type="EC" id="5.6.2.4" evidence="7"/>
<evidence type="ECO:0000256" key="2">
    <source>
        <dbReference type="ARBA" id="ARBA00022801"/>
    </source>
</evidence>
<dbReference type="GO" id="GO:0000725">
    <property type="term" value="P:recombinational repair"/>
    <property type="evidence" value="ECO:0007669"/>
    <property type="project" value="TreeGrafter"/>
</dbReference>
<protein>
    <recommendedName>
        <fullName evidence="7">DNA 3'-5' helicase</fullName>
        <ecNumber evidence="7">5.6.2.4</ecNumber>
    </recommendedName>
</protein>
<dbReference type="InterPro" id="IPR000212">
    <property type="entry name" value="DNA_helicase_UvrD/REP"/>
</dbReference>
<feature type="non-terminal residue" evidence="11">
    <location>
        <position position="1"/>
    </location>
</feature>
<comment type="caution">
    <text evidence="11">The sequence shown here is derived from an EMBL/GenBank/DDBJ whole genome shotgun (WGS) entry which is preliminary data.</text>
</comment>
<feature type="domain" description="UvrD-like helicase C-terminal" evidence="10">
    <location>
        <begin position="84"/>
        <end position="212"/>
    </location>
</feature>
<keyword evidence="5" id="KW-0413">Isomerase</keyword>
<dbReference type="GO" id="GO:0033202">
    <property type="term" value="C:DNA helicase complex"/>
    <property type="evidence" value="ECO:0007669"/>
    <property type="project" value="TreeGrafter"/>
</dbReference>
<accession>X1JUM8</accession>
<dbReference type="GO" id="GO:0003677">
    <property type="term" value="F:DNA binding"/>
    <property type="evidence" value="ECO:0007669"/>
    <property type="project" value="InterPro"/>
</dbReference>
<gene>
    <name evidence="11" type="ORF">S03H2_64853</name>
</gene>
<keyword evidence="3" id="KW-0347">Helicase</keyword>
<feature type="domain" description="UvrD-like helicase ATP-binding" evidence="9">
    <location>
        <begin position="1"/>
        <end position="83"/>
    </location>
</feature>
<dbReference type="PANTHER" id="PTHR11070:SF2">
    <property type="entry name" value="ATP-DEPENDENT DNA HELICASE SRS2"/>
    <property type="match status" value="1"/>
</dbReference>
<comment type="catalytic activity">
    <reaction evidence="6">
        <text>Couples ATP hydrolysis with the unwinding of duplex DNA by translocating in the 3'-5' direction.</text>
        <dbReference type="EC" id="5.6.2.4"/>
    </reaction>
</comment>
<organism evidence="11">
    <name type="scientific">marine sediment metagenome</name>
    <dbReference type="NCBI Taxonomy" id="412755"/>
    <lineage>
        <taxon>unclassified sequences</taxon>
        <taxon>metagenomes</taxon>
        <taxon>ecological metagenomes</taxon>
    </lineage>
</organism>
<dbReference type="Gene3D" id="3.40.50.300">
    <property type="entry name" value="P-loop containing nucleotide triphosphate hydrolases"/>
    <property type="match status" value="2"/>
</dbReference>
<evidence type="ECO:0000256" key="3">
    <source>
        <dbReference type="ARBA" id="ARBA00022806"/>
    </source>
</evidence>
<evidence type="ECO:0000256" key="6">
    <source>
        <dbReference type="ARBA" id="ARBA00034617"/>
    </source>
</evidence>
<keyword evidence="1" id="KW-0547">Nucleotide-binding</keyword>
<keyword evidence="2" id="KW-0378">Hydrolase</keyword>
<dbReference type="Pfam" id="PF13361">
    <property type="entry name" value="UvrD_C"/>
    <property type="match status" value="1"/>
</dbReference>
<name>X1JUM8_9ZZZZ</name>
<dbReference type="PANTHER" id="PTHR11070">
    <property type="entry name" value="UVRD / RECB / PCRA DNA HELICASE FAMILY MEMBER"/>
    <property type="match status" value="1"/>
</dbReference>
<evidence type="ECO:0000256" key="1">
    <source>
        <dbReference type="ARBA" id="ARBA00022741"/>
    </source>
</evidence>
<evidence type="ECO:0000313" key="11">
    <source>
        <dbReference type="EMBL" id="GAH81959.1"/>
    </source>
</evidence>
<feature type="non-terminal residue" evidence="11">
    <location>
        <position position="212"/>
    </location>
</feature>
<dbReference type="Gene3D" id="1.10.486.10">
    <property type="entry name" value="PCRA, domain 4"/>
    <property type="match status" value="1"/>
</dbReference>
<comment type="catalytic activity">
    <reaction evidence="8">
        <text>ATP + H2O = ADP + phosphate + H(+)</text>
        <dbReference type="Rhea" id="RHEA:13065"/>
        <dbReference type="ChEBI" id="CHEBI:15377"/>
        <dbReference type="ChEBI" id="CHEBI:15378"/>
        <dbReference type="ChEBI" id="CHEBI:30616"/>
        <dbReference type="ChEBI" id="CHEBI:43474"/>
        <dbReference type="ChEBI" id="CHEBI:456216"/>
        <dbReference type="EC" id="5.6.2.4"/>
    </reaction>
</comment>
<dbReference type="GO" id="GO:0005829">
    <property type="term" value="C:cytosol"/>
    <property type="evidence" value="ECO:0007669"/>
    <property type="project" value="TreeGrafter"/>
</dbReference>
<sequence length="212" mass="24656">PETLAKYQSRYLHILVDEFQDTNLVQYELIKQLGGERHNICVVGDPDQSIYSWRFADLRNILSFEKDYPEAKLVLLEQNYRSTKLILETASHVISANQLRKPKELWTNNEQGELTNVVETYTEQEEAQFVVSEVERLVEQGKAKLGDCAVMYRTNAQSRALEEAFIRYGTPYKLVAGTRFYERREVKDIIAYLRVIQNPHDSVSLLRIINVP</sequence>
<dbReference type="EMBL" id="BARU01042171">
    <property type="protein sequence ID" value="GAH81959.1"/>
    <property type="molecule type" value="Genomic_DNA"/>
</dbReference>
<dbReference type="PROSITE" id="PS51198">
    <property type="entry name" value="UVRD_HELICASE_ATP_BIND"/>
    <property type="match status" value="1"/>
</dbReference>